<feature type="domain" description="Helix-hairpin-helix DNA-binding motif class 1" evidence="7">
    <location>
        <begin position="72"/>
        <end position="91"/>
    </location>
</feature>
<dbReference type="EMBL" id="VIUW01000005">
    <property type="protein sequence ID" value="TWD13292.1"/>
    <property type="molecule type" value="Genomic_DNA"/>
</dbReference>
<dbReference type="InterPro" id="IPR012340">
    <property type="entry name" value="NA-bd_OB-fold"/>
</dbReference>
<dbReference type="AlphaFoldDB" id="A0A560W6P7"/>
<keyword evidence="5 6" id="KW-0234">DNA repair</keyword>
<proteinExistence type="inferred from homology"/>
<dbReference type="HAMAP" id="MF_00031">
    <property type="entry name" value="DNA_HJ_migration_RuvA"/>
    <property type="match status" value="1"/>
</dbReference>
<comment type="subcellular location">
    <subcellularLocation>
        <location evidence="6">Cytoplasm</location>
    </subcellularLocation>
</comment>
<keyword evidence="9" id="KW-1185">Reference proteome</keyword>
<keyword evidence="8" id="KW-0347">Helicase</keyword>
<keyword evidence="3 6" id="KW-0238">DNA-binding</keyword>
<dbReference type="GO" id="GO:0006281">
    <property type="term" value="P:DNA repair"/>
    <property type="evidence" value="ECO:0007669"/>
    <property type="project" value="UniProtKB-UniRule"/>
</dbReference>
<dbReference type="NCBIfam" id="TIGR00084">
    <property type="entry name" value="ruvA"/>
    <property type="match status" value="1"/>
</dbReference>
<comment type="domain">
    <text evidence="6">Has three domains with a flexible linker between the domains II and III and assumes an 'L' shape. Domain III is highly mobile and contacts RuvB.</text>
</comment>
<dbReference type="CDD" id="cd14332">
    <property type="entry name" value="UBA_RuvA_C"/>
    <property type="match status" value="1"/>
</dbReference>
<evidence type="ECO:0000256" key="5">
    <source>
        <dbReference type="ARBA" id="ARBA00023204"/>
    </source>
</evidence>
<dbReference type="Gene3D" id="1.10.150.20">
    <property type="entry name" value="5' to 3' exonuclease, C-terminal subdomain"/>
    <property type="match status" value="1"/>
</dbReference>
<evidence type="ECO:0000256" key="1">
    <source>
        <dbReference type="ARBA" id="ARBA00022490"/>
    </source>
</evidence>
<evidence type="ECO:0000313" key="8">
    <source>
        <dbReference type="EMBL" id="TWD13292.1"/>
    </source>
</evidence>
<comment type="caution">
    <text evidence="6">Lacks conserved residue(s) required for the propagation of feature annotation.</text>
</comment>
<dbReference type="Pfam" id="PF01330">
    <property type="entry name" value="RuvA_N"/>
    <property type="match status" value="1"/>
</dbReference>
<dbReference type="InterPro" id="IPR011114">
    <property type="entry name" value="RuvA_C"/>
</dbReference>
<sequence>MIASLTGTVRHVGLDRLVLDVHGVGMLVYTPPAVAAGCRTGAAVELATSLVVREDSLTLYGFDAAGVRDTFELLQSVSGVGPRVALAVVSVLSPDELASAISADDVRALTRVPGIGKKGAERLVLELRDKIPSGTSQGDAVAAPARESWQRQVVEALVGLGYSVSQAEAALERASDQLGEDPEVSEALRASLRELAG</sequence>
<reference evidence="8 9" key="1">
    <citation type="submission" date="2019-06" db="EMBL/GenBank/DDBJ databases">
        <title>Sequencing the genomes of 1000 actinobacteria strains.</title>
        <authorList>
            <person name="Klenk H.-P."/>
        </authorList>
    </citation>
    <scope>NUCLEOTIDE SEQUENCE [LARGE SCALE GENOMIC DNA]</scope>
    <source>
        <strain evidence="8 9">DSM 18935</strain>
    </source>
</reference>
<dbReference type="SUPFAM" id="SSF47781">
    <property type="entry name" value="RuvA domain 2-like"/>
    <property type="match status" value="1"/>
</dbReference>
<keyword evidence="8" id="KW-0067">ATP-binding</keyword>
<comment type="subunit">
    <text evidence="6">Homotetramer. Forms an RuvA(8)-RuvB(12)-Holliday junction (HJ) complex. HJ DNA is sandwiched between 2 RuvA tetramers; dsDNA enters through RuvA and exits via RuvB. An RuvB hexamer assembles on each DNA strand where it exits the tetramer. Each RuvB hexamer is contacted by two RuvA subunits (via domain III) on 2 adjacent RuvB subunits; this complex drives branch migration. In the full resolvosome a probable DNA-RuvA(4)-RuvB(12)-RuvC(2) complex forms which resolves the HJ.</text>
</comment>
<dbReference type="GO" id="GO:0005524">
    <property type="term" value="F:ATP binding"/>
    <property type="evidence" value="ECO:0007669"/>
    <property type="project" value="InterPro"/>
</dbReference>
<dbReference type="GO" id="GO:0009379">
    <property type="term" value="C:Holliday junction helicase complex"/>
    <property type="evidence" value="ECO:0007669"/>
    <property type="project" value="InterPro"/>
</dbReference>
<feature type="domain" description="Helix-hairpin-helix DNA-binding motif class 1" evidence="7">
    <location>
        <begin position="107"/>
        <end position="126"/>
    </location>
</feature>
<gene>
    <name evidence="6" type="primary">ruvA</name>
    <name evidence="8" type="ORF">FB557_2683</name>
</gene>
<dbReference type="GO" id="GO:0009378">
    <property type="term" value="F:four-way junction helicase activity"/>
    <property type="evidence" value="ECO:0007669"/>
    <property type="project" value="InterPro"/>
</dbReference>
<dbReference type="SUPFAM" id="SSF46929">
    <property type="entry name" value="DNA helicase RuvA subunit, C-terminal domain"/>
    <property type="match status" value="1"/>
</dbReference>
<dbReference type="SMART" id="SM00278">
    <property type="entry name" value="HhH1"/>
    <property type="match status" value="2"/>
</dbReference>
<evidence type="ECO:0000256" key="3">
    <source>
        <dbReference type="ARBA" id="ARBA00023125"/>
    </source>
</evidence>
<keyword evidence="2 6" id="KW-0227">DNA damage</keyword>
<organism evidence="8 9">
    <name type="scientific">Marihabitans asiaticum</name>
    <dbReference type="NCBI Taxonomy" id="415218"/>
    <lineage>
        <taxon>Bacteria</taxon>
        <taxon>Bacillati</taxon>
        <taxon>Actinomycetota</taxon>
        <taxon>Actinomycetes</taxon>
        <taxon>Micrococcales</taxon>
        <taxon>Intrasporangiaceae</taxon>
        <taxon>Marihabitans</taxon>
    </lineage>
</organism>
<dbReference type="GO" id="GO:0005737">
    <property type="term" value="C:cytoplasm"/>
    <property type="evidence" value="ECO:0007669"/>
    <property type="project" value="UniProtKB-SubCell"/>
</dbReference>
<dbReference type="GO" id="GO:0000400">
    <property type="term" value="F:four-way junction DNA binding"/>
    <property type="evidence" value="ECO:0007669"/>
    <property type="project" value="UniProtKB-UniRule"/>
</dbReference>
<keyword evidence="8" id="KW-0378">Hydrolase</keyword>
<evidence type="ECO:0000256" key="4">
    <source>
        <dbReference type="ARBA" id="ARBA00023172"/>
    </source>
</evidence>
<dbReference type="Gene3D" id="2.40.50.140">
    <property type="entry name" value="Nucleic acid-binding proteins"/>
    <property type="match status" value="1"/>
</dbReference>
<dbReference type="InterPro" id="IPR036267">
    <property type="entry name" value="RuvA_C_sf"/>
</dbReference>
<evidence type="ECO:0000256" key="2">
    <source>
        <dbReference type="ARBA" id="ARBA00022763"/>
    </source>
</evidence>
<feature type="region of interest" description="Domain III" evidence="6">
    <location>
        <begin position="145"/>
        <end position="197"/>
    </location>
</feature>
<dbReference type="RefSeq" id="WP_144858101.1">
    <property type="nucleotide sequence ID" value="NZ_BAAAYT010000002.1"/>
</dbReference>
<keyword evidence="1 6" id="KW-0963">Cytoplasm</keyword>
<protein>
    <recommendedName>
        <fullName evidence="6">Holliday junction branch migration complex subunit RuvA</fullName>
    </recommendedName>
</protein>
<dbReference type="Pfam" id="PF07499">
    <property type="entry name" value="RuvA_C"/>
    <property type="match status" value="1"/>
</dbReference>
<evidence type="ECO:0000256" key="6">
    <source>
        <dbReference type="HAMAP-Rule" id="MF_00031"/>
    </source>
</evidence>
<dbReference type="GO" id="GO:0006310">
    <property type="term" value="P:DNA recombination"/>
    <property type="evidence" value="ECO:0007669"/>
    <property type="project" value="UniProtKB-UniRule"/>
</dbReference>
<accession>A0A560W6P7</accession>
<dbReference type="OrthoDB" id="5293449at2"/>
<comment type="function">
    <text evidence="6">The RuvA-RuvB-RuvC complex processes Holliday junction (HJ) DNA during genetic recombination and DNA repair, while the RuvA-RuvB complex plays an important role in the rescue of blocked DNA replication forks via replication fork reversal (RFR). RuvA specifically binds to HJ cruciform DNA, conferring on it an open structure. The RuvB hexamer acts as an ATP-dependent pump, pulling dsDNA into and through the RuvAB complex. HJ branch migration allows RuvC to scan DNA until it finds its consensus sequence, where it cleaves and resolves the cruciform DNA.</text>
</comment>
<dbReference type="InterPro" id="IPR000085">
    <property type="entry name" value="RuvA"/>
</dbReference>
<dbReference type="Gene3D" id="1.10.8.10">
    <property type="entry name" value="DNA helicase RuvA subunit, C-terminal domain"/>
    <property type="match status" value="1"/>
</dbReference>
<dbReference type="Pfam" id="PF14520">
    <property type="entry name" value="HHH_5"/>
    <property type="match status" value="1"/>
</dbReference>
<dbReference type="SUPFAM" id="SSF50249">
    <property type="entry name" value="Nucleic acid-binding proteins"/>
    <property type="match status" value="1"/>
</dbReference>
<keyword evidence="8" id="KW-0547">Nucleotide-binding</keyword>
<dbReference type="InterPro" id="IPR013849">
    <property type="entry name" value="DNA_helicase_Holl-junc_RuvA_I"/>
</dbReference>
<dbReference type="InterPro" id="IPR003583">
    <property type="entry name" value="Hlx-hairpin-Hlx_DNA-bd_motif"/>
</dbReference>
<comment type="similarity">
    <text evidence="6">Belongs to the RuvA family.</text>
</comment>
<dbReference type="InterPro" id="IPR010994">
    <property type="entry name" value="RuvA_2-like"/>
</dbReference>
<comment type="caution">
    <text evidence="8">The sequence shown here is derived from an EMBL/GenBank/DDBJ whole genome shotgun (WGS) entry which is preliminary data.</text>
</comment>
<name>A0A560W6P7_9MICO</name>
<dbReference type="Proteomes" id="UP000315628">
    <property type="component" value="Unassembled WGS sequence"/>
</dbReference>
<evidence type="ECO:0000259" key="7">
    <source>
        <dbReference type="SMART" id="SM00278"/>
    </source>
</evidence>
<dbReference type="GO" id="GO:0048476">
    <property type="term" value="C:Holliday junction resolvase complex"/>
    <property type="evidence" value="ECO:0007669"/>
    <property type="project" value="UniProtKB-UniRule"/>
</dbReference>
<keyword evidence="4 6" id="KW-0233">DNA recombination</keyword>
<evidence type="ECO:0000313" key="9">
    <source>
        <dbReference type="Proteomes" id="UP000315628"/>
    </source>
</evidence>